<dbReference type="PANTHER" id="PTHR43476:SF5">
    <property type="entry name" value="FAD-DEPENDENT MONOOXYGENASE"/>
    <property type="match status" value="1"/>
</dbReference>
<dbReference type="NCBIfam" id="NF004833">
    <property type="entry name" value="PRK06185.1-1"/>
    <property type="match status" value="1"/>
</dbReference>
<feature type="region of interest" description="Disordered" evidence="2">
    <location>
        <begin position="399"/>
        <end position="418"/>
    </location>
</feature>
<gene>
    <name evidence="4" type="ORF">OUY22_03410</name>
</gene>
<dbReference type="PANTHER" id="PTHR43476">
    <property type="entry name" value="3-(3-HYDROXY-PHENYL)PROPIONATE/3-HYDROXYCINNAMIC ACID HYDROXYLASE"/>
    <property type="match status" value="1"/>
</dbReference>
<reference evidence="4" key="1">
    <citation type="submission" date="2022-11" db="EMBL/GenBank/DDBJ databases">
        <title>Nonomuraea corallina sp. nov., a new species of the genus Nonomuraea isolated from sea side sediment in Thai sea.</title>
        <authorList>
            <person name="Ngamcharungchit C."/>
            <person name="Matsumoto A."/>
            <person name="Suriyachadkun C."/>
            <person name="Panbangred W."/>
            <person name="Inahashi Y."/>
            <person name="Intra B."/>
        </authorList>
    </citation>
    <scope>NUCLEOTIDE SEQUENCE</scope>
    <source>
        <strain evidence="4">MCN248</strain>
    </source>
</reference>
<dbReference type="RefSeq" id="WP_270153220.1">
    <property type="nucleotide sequence ID" value="NZ_JAPNNL010000007.1"/>
</dbReference>
<sequence length="418" mass="46028">MGGRCVIIGGGPAGMVAGLLLARAGVEVTVLEKHADFLRDFRGDTVHPSTLDLLADLGLGERFARLPQYHITEVALPAGDRRVVFGDLSRLKVRHPYIAMVPQWDLLTLLADAAREEPCFTLRMRTEVTGLIHERGRIAGVRYRTADGQDGELRADLTLACDGRWSVARREAGLRVRERPVPFDVWWFRLPRRQEDDLGALIPRVTGDRLLIVLPRETHFQVGYIGPKGFDRELRARGLEPLRREVADAAPDLAGEAADLTSMDDVKHLDVRLNRLTRWHVDGLLCIGDAAHAMSPVGGVGINLAVQDAVAAATLLAGPLRRGRPTPKALARVRSRRLFATVAVQALQRMMHRALVVRVLRGTWTGPPAPLVRLLRLFPALSYVPAYLVGVGPRPERAPAFARGDPGQIPSTDDLPHR</sequence>
<dbReference type="InterPro" id="IPR050631">
    <property type="entry name" value="PheA/TfdB_FAD_monoxygenase"/>
</dbReference>
<keyword evidence="1" id="KW-0560">Oxidoreductase</keyword>
<dbReference type="InterPro" id="IPR036188">
    <property type="entry name" value="FAD/NAD-bd_sf"/>
</dbReference>
<accession>A0ABT4S5Z9</accession>
<dbReference type="Pfam" id="PF01494">
    <property type="entry name" value="FAD_binding_3"/>
    <property type="match status" value="1"/>
</dbReference>
<feature type="domain" description="FAD-binding" evidence="3">
    <location>
        <begin position="6"/>
        <end position="332"/>
    </location>
</feature>
<evidence type="ECO:0000313" key="4">
    <source>
        <dbReference type="EMBL" id="MDA0632450.1"/>
    </source>
</evidence>
<comment type="caution">
    <text evidence="4">The sequence shown here is derived from an EMBL/GenBank/DDBJ whole genome shotgun (WGS) entry which is preliminary data.</text>
</comment>
<name>A0ABT4S5Z9_9ACTN</name>
<evidence type="ECO:0000313" key="5">
    <source>
        <dbReference type="Proteomes" id="UP001144036"/>
    </source>
</evidence>
<keyword evidence="5" id="KW-1185">Reference proteome</keyword>
<evidence type="ECO:0000256" key="1">
    <source>
        <dbReference type="ARBA" id="ARBA00023002"/>
    </source>
</evidence>
<organism evidence="4 5">
    <name type="scientific">Nonomuraea corallina</name>
    <dbReference type="NCBI Taxonomy" id="2989783"/>
    <lineage>
        <taxon>Bacteria</taxon>
        <taxon>Bacillati</taxon>
        <taxon>Actinomycetota</taxon>
        <taxon>Actinomycetes</taxon>
        <taxon>Streptosporangiales</taxon>
        <taxon>Streptosporangiaceae</taxon>
        <taxon>Nonomuraea</taxon>
    </lineage>
</organism>
<dbReference type="Proteomes" id="UP001144036">
    <property type="component" value="Unassembled WGS sequence"/>
</dbReference>
<protein>
    <submittedName>
        <fullName evidence="4">FAD-dependent oxidoreductase</fullName>
    </submittedName>
</protein>
<evidence type="ECO:0000256" key="2">
    <source>
        <dbReference type="SAM" id="MobiDB-lite"/>
    </source>
</evidence>
<dbReference type="SUPFAM" id="SSF51905">
    <property type="entry name" value="FAD/NAD(P)-binding domain"/>
    <property type="match status" value="1"/>
</dbReference>
<dbReference type="InterPro" id="IPR002938">
    <property type="entry name" value="FAD-bd"/>
</dbReference>
<dbReference type="EMBL" id="JAPNNL010000007">
    <property type="protein sequence ID" value="MDA0632450.1"/>
    <property type="molecule type" value="Genomic_DNA"/>
</dbReference>
<dbReference type="PRINTS" id="PR00420">
    <property type="entry name" value="RNGMNOXGNASE"/>
</dbReference>
<dbReference type="NCBIfam" id="NF004834">
    <property type="entry name" value="PRK06185.1-3"/>
    <property type="match status" value="1"/>
</dbReference>
<proteinExistence type="predicted"/>
<dbReference type="Gene3D" id="3.50.50.60">
    <property type="entry name" value="FAD/NAD(P)-binding domain"/>
    <property type="match status" value="2"/>
</dbReference>
<evidence type="ECO:0000259" key="3">
    <source>
        <dbReference type="Pfam" id="PF01494"/>
    </source>
</evidence>